<reference evidence="1" key="1">
    <citation type="submission" date="2019-08" db="EMBL/GenBank/DDBJ databases">
        <authorList>
            <person name="Kucharzyk K."/>
            <person name="Murdoch R.W."/>
            <person name="Higgins S."/>
            <person name="Loffler F."/>
        </authorList>
    </citation>
    <scope>NUCLEOTIDE SEQUENCE</scope>
</reference>
<dbReference type="EMBL" id="VSSQ01006686">
    <property type="protein sequence ID" value="MPM33524.1"/>
    <property type="molecule type" value="Genomic_DNA"/>
</dbReference>
<sequence length="82" mass="9356">MNIIQREISNIAYNAWNNGETYTVSELADELYDRGFTPGHGRGLFRQISTTYDRAIEEGNQGIADCIANCFTDDDGNYVWQR</sequence>
<accession>A0A644Z602</accession>
<organism evidence="1">
    <name type="scientific">bioreactor metagenome</name>
    <dbReference type="NCBI Taxonomy" id="1076179"/>
    <lineage>
        <taxon>unclassified sequences</taxon>
        <taxon>metagenomes</taxon>
        <taxon>ecological metagenomes</taxon>
    </lineage>
</organism>
<protein>
    <submittedName>
        <fullName evidence="1">Uncharacterized protein</fullName>
    </submittedName>
</protein>
<dbReference type="AlphaFoldDB" id="A0A644Z602"/>
<proteinExistence type="predicted"/>
<evidence type="ECO:0000313" key="1">
    <source>
        <dbReference type="EMBL" id="MPM33524.1"/>
    </source>
</evidence>
<name>A0A644Z602_9ZZZZ</name>
<comment type="caution">
    <text evidence="1">The sequence shown here is derived from an EMBL/GenBank/DDBJ whole genome shotgun (WGS) entry which is preliminary data.</text>
</comment>
<gene>
    <name evidence="1" type="ORF">SDC9_80100</name>
</gene>